<name>A0AA92UL20_9BACT</name>
<gene>
    <name evidence="2" type="ORF">DXA63_16735</name>
</gene>
<reference evidence="2 3" key="1">
    <citation type="submission" date="2018-08" db="EMBL/GenBank/DDBJ databases">
        <title>A genome reference for cultivated species of the human gut microbiota.</title>
        <authorList>
            <person name="Zou Y."/>
            <person name="Xue W."/>
            <person name="Luo G."/>
        </authorList>
    </citation>
    <scope>NUCLEOTIDE SEQUENCE [LARGE SCALE GENOMIC DNA]</scope>
    <source>
        <strain evidence="2 3">OF03-3</strain>
    </source>
</reference>
<protein>
    <submittedName>
        <fullName evidence="2">Uncharacterized protein</fullName>
    </submittedName>
</protein>
<feature type="chain" id="PRO_5041736851" evidence="1">
    <location>
        <begin position="23"/>
        <end position="177"/>
    </location>
</feature>
<evidence type="ECO:0000256" key="1">
    <source>
        <dbReference type="SAM" id="SignalP"/>
    </source>
</evidence>
<dbReference type="Proteomes" id="UP000285604">
    <property type="component" value="Unassembled WGS sequence"/>
</dbReference>
<feature type="signal peptide" evidence="1">
    <location>
        <begin position="1"/>
        <end position="22"/>
    </location>
</feature>
<keyword evidence="1" id="KW-0732">Signal</keyword>
<dbReference type="AlphaFoldDB" id="A0AA92UL20"/>
<evidence type="ECO:0000313" key="2">
    <source>
        <dbReference type="EMBL" id="RGX87035.1"/>
    </source>
</evidence>
<accession>A0AA92UL20</accession>
<comment type="caution">
    <text evidence="2">The sequence shown here is derived from an EMBL/GenBank/DDBJ whole genome shotgun (WGS) entry which is preliminary data.</text>
</comment>
<dbReference type="EMBL" id="QSCI01000180">
    <property type="protein sequence ID" value="RGX87035.1"/>
    <property type="molecule type" value="Genomic_DNA"/>
</dbReference>
<evidence type="ECO:0000313" key="3">
    <source>
        <dbReference type="Proteomes" id="UP000285604"/>
    </source>
</evidence>
<sequence length="177" mass="20245">MIKRLMLMVLLGCFVLSIQAQKNENAVRSFAANMQSWSQTTKLEYQRNLQKLCDGAKSVRVTDNIIESLAPKNGYMNDKGSYFLETYLNCLIKEIKKGIHIQYSNFKYVNTNETTVSDTKGLELIACDIAISGAVNFNVKDLFYVRNGKISKIDKYEEIIDKRTGKRRIKVDLIPKT</sequence>
<proteinExistence type="predicted"/>
<organism evidence="2 3">
    <name type="scientific">Segatella copri</name>
    <dbReference type="NCBI Taxonomy" id="165179"/>
    <lineage>
        <taxon>Bacteria</taxon>
        <taxon>Pseudomonadati</taxon>
        <taxon>Bacteroidota</taxon>
        <taxon>Bacteroidia</taxon>
        <taxon>Bacteroidales</taxon>
        <taxon>Prevotellaceae</taxon>
        <taxon>Segatella</taxon>
    </lineage>
</organism>